<evidence type="ECO:0000256" key="3">
    <source>
        <dbReference type="ARBA" id="ARBA00022692"/>
    </source>
</evidence>
<dbReference type="EMBL" id="VFMN01000001">
    <property type="protein sequence ID" value="TQJ08660.1"/>
    <property type="molecule type" value="Genomic_DNA"/>
</dbReference>
<feature type="transmembrane region" description="Helical" evidence="7">
    <location>
        <begin position="222"/>
        <end position="243"/>
    </location>
</feature>
<dbReference type="PANTHER" id="PTHR23513:SF11">
    <property type="entry name" value="STAPHYLOFERRIN A TRANSPORTER"/>
    <property type="match status" value="1"/>
</dbReference>
<feature type="region of interest" description="Disordered" evidence="6">
    <location>
        <begin position="392"/>
        <end position="413"/>
    </location>
</feature>
<dbReference type="Gene3D" id="1.20.1250.20">
    <property type="entry name" value="MFS general substrate transporter like domains"/>
    <property type="match status" value="1"/>
</dbReference>
<evidence type="ECO:0000313" key="9">
    <source>
        <dbReference type="EMBL" id="TQJ08660.1"/>
    </source>
</evidence>
<accession>A0A542DZY2</accession>
<reference evidence="9 10" key="1">
    <citation type="submission" date="2019-06" db="EMBL/GenBank/DDBJ databases">
        <title>Sequencing the genomes of 1000 actinobacteria strains.</title>
        <authorList>
            <person name="Klenk H.-P."/>
        </authorList>
    </citation>
    <scope>NUCLEOTIDE SEQUENCE [LARGE SCALE GENOMIC DNA]</scope>
    <source>
        <strain evidence="9 10">DSM 18607</strain>
    </source>
</reference>
<keyword evidence="4 7" id="KW-1133">Transmembrane helix</keyword>
<evidence type="ECO:0000313" key="10">
    <source>
        <dbReference type="Proteomes" id="UP000317893"/>
    </source>
</evidence>
<evidence type="ECO:0000256" key="2">
    <source>
        <dbReference type="ARBA" id="ARBA00022475"/>
    </source>
</evidence>
<evidence type="ECO:0000259" key="8">
    <source>
        <dbReference type="PROSITE" id="PS50850"/>
    </source>
</evidence>
<name>A0A542DZY2_9MICO</name>
<dbReference type="Proteomes" id="UP000317893">
    <property type="component" value="Unassembled WGS sequence"/>
</dbReference>
<dbReference type="AlphaFoldDB" id="A0A542DZY2"/>
<evidence type="ECO:0000256" key="5">
    <source>
        <dbReference type="ARBA" id="ARBA00023136"/>
    </source>
</evidence>
<evidence type="ECO:0000256" key="7">
    <source>
        <dbReference type="SAM" id="Phobius"/>
    </source>
</evidence>
<feature type="transmembrane region" description="Helical" evidence="7">
    <location>
        <begin position="49"/>
        <end position="70"/>
    </location>
</feature>
<dbReference type="CDD" id="cd06173">
    <property type="entry name" value="MFS_MefA_like"/>
    <property type="match status" value="1"/>
</dbReference>
<sequence>MVSVRTYSEIFALREFRVLFLVRCVTMAAISVESLALASVTYAATGSPLLTALSLFGGPLVTLLGSMTVLSVSDTMGPRRASLVMPAAYLIACLLQALPGLPWGARFAILAIPYLAGSATSGSTMRLLHAIVPPEGFVLGRATLNLAVGVMQVVGYAAGGLLLLTFSPSTLFLLAAGGCAVVMALLRLGLRERPAQPKEGGVVARTREVNRRLLGSPVVRPVFLALWVPNGLVVGCEALFVPYGEESGAAVAGLLFAVTAAGMLLGDVLMGRVVPPQHRDRLILPMRFLLPVPYLAFALAPPLPVALVLGFVASVGYCASLPLQERLVHATDERERGQVFGLASTGLMVGQAVGAAIGGAVAQLVAAHTTMALLAASSVLVSLALSRPLRRSAPAADGTPYGAASGSPAASSG</sequence>
<dbReference type="InterPro" id="IPR036259">
    <property type="entry name" value="MFS_trans_sf"/>
</dbReference>
<dbReference type="GO" id="GO:0022857">
    <property type="term" value="F:transmembrane transporter activity"/>
    <property type="evidence" value="ECO:0007669"/>
    <property type="project" value="InterPro"/>
</dbReference>
<evidence type="ECO:0000256" key="1">
    <source>
        <dbReference type="ARBA" id="ARBA00004651"/>
    </source>
</evidence>
<gene>
    <name evidence="9" type="ORF">FB458_1751</name>
</gene>
<comment type="caution">
    <text evidence="9">The sequence shown here is derived from an EMBL/GenBank/DDBJ whole genome shotgun (WGS) entry which is preliminary data.</text>
</comment>
<feature type="transmembrane region" description="Helical" evidence="7">
    <location>
        <begin position="170"/>
        <end position="190"/>
    </location>
</feature>
<protein>
    <submittedName>
        <fullName evidence="9">Putative MFS family arabinose efflux permease</fullName>
    </submittedName>
</protein>
<keyword evidence="5 7" id="KW-0472">Membrane</keyword>
<keyword evidence="2" id="KW-1003">Cell membrane</keyword>
<dbReference type="Pfam" id="PF07690">
    <property type="entry name" value="MFS_1"/>
    <property type="match status" value="1"/>
</dbReference>
<dbReference type="InterPro" id="IPR020846">
    <property type="entry name" value="MFS_dom"/>
</dbReference>
<feature type="transmembrane region" description="Helical" evidence="7">
    <location>
        <begin position="339"/>
        <end position="359"/>
    </location>
</feature>
<dbReference type="PANTHER" id="PTHR23513">
    <property type="entry name" value="INTEGRAL MEMBRANE EFFLUX PROTEIN-RELATED"/>
    <property type="match status" value="1"/>
</dbReference>
<feature type="transmembrane region" description="Helical" evidence="7">
    <location>
        <begin position="144"/>
        <end position="164"/>
    </location>
</feature>
<feature type="transmembrane region" description="Helical" evidence="7">
    <location>
        <begin position="82"/>
        <end position="101"/>
    </location>
</feature>
<feature type="transmembrane region" description="Helical" evidence="7">
    <location>
        <begin position="365"/>
        <end position="385"/>
    </location>
</feature>
<feature type="transmembrane region" description="Helical" evidence="7">
    <location>
        <begin position="20"/>
        <end position="43"/>
    </location>
</feature>
<organism evidence="9 10">
    <name type="scientific">Lapillicoccus jejuensis</name>
    <dbReference type="NCBI Taxonomy" id="402171"/>
    <lineage>
        <taxon>Bacteria</taxon>
        <taxon>Bacillati</taxon>
        <taxon>Actinomycetota</taxon>
        <taxon>Actinomycetes</taxon>
        <taxon>Micrococcales</taxon>
        <taxon>Intrasporangiaceae</taxon>
        <taxon>Lapillicoccus</taxon>
    </lineage>
</organism>
<feature type="transmembrane region" description="Helical" evidence="7">
    <location>
        <begin position="305"/>
        <end position="323"/>
    </location>
</feature>
<keyword evidence="10" id="KW-1185">Reference proteome</keyword>
<dbReference type="InterPro" id="IPR011701">
    <property type="entry name" value="MFS"/>
</dbReference>
<dbReference type="SUPFAM" id="SSF103473">
    <property type="entry name" value="MFS general substrate transporter"/>
    <property type="match status" value="1"/>
</dbReference>
<feature type="transmembrane region" description="Helical" evidence="7">
    <location>
        <begin position="249"/>
        <end position="270"/>
    </location>
</feature>
<proteinExistence type="predicted"/>
<evidence type="ECO:0000256" key="6">
    <source>
        <dbReference type="SAM" id="MobiDB-lite"/>
    </source>
</evidence>
<feature type="domain" description="Major facilitator superfamily (MFS) profile" evidence="8">
    <location>
        <begin position="153"/>
        <end position="413"/>
    </location>
</feature>
<dbReference type="PROSITE" id="PS50850">
    <property type="entry name" value="MFS"/>
    <property type="match status" value="1"/>
</dbReference>
<comment type="subcellular location">
    <subcellularLocation>
        <location evidence="1">Cell membrane</location>
        <topology evidence="1">Multi-pass membrane protein</topology>
    </subcellularLocation>
</comment>
<evidence type="ECO:0000256" key="4">
    <source>
        <dbReference type="ARBA" id="ARBA00022989"/>
    </source>
</evidence>
<keyword evidence="3 7" id="KW-0812">Transmembrane</keyword>
<dbReference type="GO" id="GO:0005886">
    <property type="term" value="C:plasma membrane"/>
    <property type="evidence" value="ECO:0007669"/>
    <property type="project" value="UniProtKB-SubCell"/>
</dbReference>